<dbReference type="PANTHER" id="PTHR48437:SF1">
    <property type="entry name" value="INITIATOR BINDING DOMAIN-CONTAINING PROTEIN"/>
    <property type="match status" value="1"/>
</dbReference>
<dbReference type="AlphaFoldDB" id="A0ABD3K5G2"/>
<keyword evidence="2" id="KW-1185">Reference proteome</keyword>
<proteinExistence type="predicted"/>
<evidence type="ECO:0000313" key="1">
    <source>
        <dbReference type="EMBL" id="KAL3733634.1"/>
    </source>
</evidence>
<name>A0ABD3K5G2_EUCGL</name>
<gene>
    <name evidence="1" type="ORF">ACJRO7_023061</name>
</gene>
<protein>
    <submittedName>
        <fullName evidence="1">Uncharacterized protein</fullName>
    </submittedName>
</protein>
<dbReference type="EMBL" id="JBJKBG010000006">
    <property type="protein sequence ID" value="KAL3733634.1"/>
    <property type="molecule type" value="Genomic_DNA"/>
</dbReference>
<dbReference type="PANTHER" id="PTHR48437">
    <property type="entry name" value="INITIATOR BINDING DOMAIN-CONTAINING PROTEIN"/>
    <property type="match status" value="1"/>
</dbReference>
<accession>A0ABD3K5G2</accession>
<evidence type="ECO:0000313" key="2">
    <source>
        <dbReference type="Proteomes" id="UP001634007"/>
    </source>
</evidence>
<dbReference type="InterPro" id="IPR007657">
    <property type="entry name" value="Glycosyltransferase_61"/>
</dbReference>
<organism evidence="1 2">
    <name type="scientific">Eucalyptus globulus</name>
    <name type="common">Tasmanian blue gum</name>
    <dbReference type="NCBI Taxonomy" id="34317"/>
    <lineage>
        <taxon>Eukaryota</taxon>
        <taxon>Viridiplantae</taxon>
        <taxon>Streptophyta</taxon>
        <taxon>Embryophyta</taxon>
        <taxon>Tracheophyta</taxon>
        <taxon>Spermatophyta</taxon>
        <taxon>Magnoliopsida</taxon>
        <taxon>eudicotyledons</taxon>
        <taxon>Gunneridae</taxon>
        <taxon>Pentapetalae</taxon>
        <taxon>rosids</taxon>
        <taxon>malvids</taxon>
        <taxon>Myrtales</taxon>
        <taxon>Myrtaceae</taxon>
        <taxon>Myrtoideae</taxon>
        <taxon>Eucalypteae</taxon>
        <taxon>Eucalyptus</taxon>
    </lineage>
</organism>
<dbReference type="Proteomes" id="UP001634007">
    <property type="component" value="Unassembled WGS sequence"/>
</dbReference>
<reference evidence="1 2" key="1">
    <citation type="submission" date="2024-11" db="EMBL/GenBank/DDBJ databases">
        <title>Chromosome-level genome assembly of Eucalyptus globulus Labill. provides insights into its genome evolution.</title>
        <authorList>
            <person name="Li X."/>
        </authorList>
    </citation>
    <scope>NUCLEOTIDE SEQUENCE [LARGE SCALE GENOMIC DNA]</scope>
    <source>
        <strain evidence="1">CL2024</strain>
        <tissue evidence="1">Fresh tender leaves</tissue>
    </source>
</reference>
<sequence>MPVFEDGAFQIAEGGGGRELGFSRGQSLVNYEFLENHVDQGKRHSACNLIGSIRVVKPGELQCDQVRLLIDLGLRSQRLLSPTLNMQTFHTVTDWYNAYLSSRSPMEETWKALFSSVAHAKSFHGSVCFRYDIMSPLGYEHAVFKGFSWRSSAQDIWWNPGDQMIRSAFGFLVYRHHPEKAVSGPNVLFVHRDNYLAYPRHSGKPESRLRNEQGVFDSLKSWASNHLKYKLNLVNGLVAHLPMKDLVQDIEDTLRPTHIGSAMPKTVILEIISSQHRRPHFALISEWKGLEYHAINFAGSPWRGRVLSP</sequence>
<comment type="caution">
    <text evidence="1">The sequence shown here is derived from an EMBL/GenBank/DDBJ whole genome shotgun (WGS) entry which is preliminary data.</text>
</comment>